<comment type="subcellular location">
    <subcellularLocation>
        <location evidence="1">Cytoplasm</location>
    </subcellularLocation>
</comment>
<dbReference type="AlphaFoldDB" id="A0A8H7EQJ9"/>
<dbReference type="OrthoDB" id="4033880at2759"/>
<dbReference type="PANTHER" id="PTHR12276:SF110">
    <property type="entry name" value="EPSIN-1-RELATED"/>
    <property type="match status" value="1"/>
</dbReference>
<dbReference type="FunFam" id="1.25.40.90:FF:000006">
    <property type="entry name" value="Clathrin interactor 1"/>
    <property type="match status" value="1"/>
</dbReference>
<dbReference type="PROSITE" id="PS50330">
    <property type="entry name" value="UIM"/>
    <property type="match status" value="1"/>
</dbReference>
<dbReference type="CDD" id="cd16991">
    <property type="entry name" value="ENTH_Ent1_Ent2"/>
    <property type="match status" value="1"/>
</dbReference>
<dbReference type="PROSITE" id="PS50942">
    <property type="entry name" value="ENTH"/>
    <property type="match status" value="1"/>
</dbReference>
<feature type="compositionally biased region" description="Polar residues" evidence="6">
    <location>
        <begin position="476"/>
        <end position="529"/>
    </location>
</feature>
<organism evidence="8 9">
    <name type="scientific">Apophysomyces ossiformis</name>
    <dbReference type="NCBI Taxonomy" id="679940"/>
    <lineage>
        <taxon>Eukaryota</taxon>
        <taxon>Fungi</taxon>
        <taxon>Fungi incertae sedis</taxon>
        <taxon>Mucoromycota</taxon>
        <taxon>Mucoromycotina</taxon>
        <taxon>Mucoromycetes</taxon>
        <taxon>Mucorales</taxon>
        <taxon>Mucorineae</taxon>
        <taxon>Mucoraceae</taxon>
        <taxon>Apophysomyces</taxon>
    </lineage>
</organism>
<feature type="region of interest" description="Disordered" evidence="6">
    <location>
        <begin position="165"/>
        <end position="246"/>
    </location>
</feature>
<dbReference type="SUPFAM" id="SSF48464">
    <property type="entry name" value="ENTH/VHS domain"/>
    <property type="match status" value="1"/>
</dbReference>
<feature type="compositionally biased region" description="Polar residues" evidence="6">
    <location>
        <begin position="448"/>
        <end position="460"/>
    </location>
</feature>
<evidence type="ECO:0000313" key="9">
    <source>
        <dbReference type="Proteomes" id="UP000605846"/>
    </source>
</evidence>
<dbReference type="GO" id="GO:0005768">
    <property type="term" value="C:endosome"/>
    <property type="evidence" value="ECO:0007669"/>
    <property type="project" value="TreeGrafter"/>
</dbReference>
<comment type="caution">
    <text evidence="8">The sequence shown here is derived from an EMBL/GenBank/DDBJ whole genome shotgun (WGS) entry which is preliminary data.</text>
</comment>
<sequence length="598" mass="66590">MAGKGVVRSIKNYAKGFSDVQIKVREATSNDAWGPSGTLMNEIAQLTYNQQDFIEVMDMIDKRLNDKGKNWRHVFKALLLLDYCLHVGSENVVLYAKENIYVVKTLKEFQHIDENGTDVGVNVRQKAKDITNLLTDDARLRDERRQRQQMRDRMGGVTDYLNDTITRNTGLSGNGGTWDDEKELRKALEESKRMAEAEEKKRRQGDTELEEAIRISEQEAKEKERKEKERLEQENQNNLFGGTSAQTSSFNPFPQNQTFDAAFNPYAQQQQQQQLQQLPQNTGFSSMAFSDPMSANQLQITNQNTGFNSNPYQQTNPYQQQQPFSAQFGQNLQAQMTGVPQQPQITGLAPFQTSTITGMQPQPQFANSAPFQTSMVTGASNNPFGQSLDQQNHQKQQFGFGQHLSASPTVAYASSATGQPTRSFSFPSPQIGQQSQTQQQHLSPSLSFTATNSTSSQSRARTLPSSPSLTSTTSTGVQPSTDLVQVGNGNAANDSQPSTFTENQAFGQQPSKNPFGQPNSSPWTSSPKVNNQKSLLELMQEQKQQQMPQSTGFAMQQQQQQQQQMQQQPFAFQQAQITGFPASTGTNAFGQPTTGPFF</sequence>
<keyword evidence="9" id="KW-1185">Reference proteome</keyword>
<evidence type="ECO:0000259" key="7">
    <source>
        <dbReference type="PROSITE" id="PS50942"/>
    </source>
</evidence>
<evidence type="ECO:0000256" key="2">
    <source>
        <dbReference type="ARBA" id="ARBA00010130"/>
    </source>
</evidence>
<proteinExistence type="inferred from homology"/>
<feature type="compositionally biased region" description="Low complexity" evidence="6">
    <location>
        <begin position="462"/>
        <end position="475"/>
    </location>
</feature>
<keyword evidence="5" id="KW-0446">Lipid-binding</keyword>
<keyword evidence="3" id="KW-0963">Cytoplasm</keyword>
<dbReference type="GO" id="GO:0005886">
    <property type="term" value="C:plasma membrane"/>
    <property type="evidence" value="ECO:0007669"/>
    <property type="project" value="TreeGrafter"/>
</dbReference>
<feature type="compositionally biased region" description="Basic and acidic residues" evidence="6">
    <location>
        <begin position="182"/>
        <end position="233"/>
    </location>
</feature>
<dbReference type="SMART" id="SM00273">
    <property type="entry name" value="ENTH"/>
    <property type="match status" value="1"/>
</dbReference>
<accession>A0A8H7EQJ9</accession>
<feature type="region of interest" description="Disordered" evidence="6">
    <location>
        <begin position="411"/>
        <end position="529"/>
    </location>
</feature>
<dbReference type="EMBL" id="JABAYA010000039">
    <property type="protein sequence ID" value="KAF7728314.1"/>
    <property type="molecule type" value="Genomic_DNA"/>
</dbReference>
<feature type="domain" description="ENTH" evidence="7">
    <location>
        <begin position="12"/>
        <end position="144"/>
    </location>
</feature>
<gene>
    <name evidence="8" type="ORF">EC973_006255</name>
</gene>
<dbReference type="InterPro" id="IPR008942">
    <property type="entry name" value="ENTH_VHS"/>
</dbReference>
<evidence type="ECO:0000256" key="5">
    <source>
        <dbReference type="ARBA" id="ARBA00023121"/>
    </source>
</evidence>
<name>A0A8H7EQJ9_9FUNG</name>
<dbReference type="GO" id="GO:0030276">
    <property type="term" value="F:clathrin binding"/>
    <property type="evidence" value="ECO:0007669"/>
    <property type="project" value="TreeGrafter"/>
</dbReference>
<dbReference type="Gene3D" id="1.25.40.90">
    <property type="match status" value="1"/>
</dbReference>
<evidence type="ECO:0000256" key="6">
    <source>
        <dbReference type="SAM" id="MobiDB-lite"/>
    </source>
</evidence>
<dbReference type="GO" id="GO:0005543">
    <property type="term" value="F:phospholipid binding"/>
    <property type="evidence" value="ECO:0007669"/>
    <property type="project" value="TreeGrafter"/>
</dbReference>
<feature type="compositionally biased region" description="Polar residues" evidence="6">
    <location>
        <begin position="411"/>
        <end position="426"/>
    </location>
</feature>
<protein>
    <recommendedName>
        <fullName evidence="7">ENTH domain-containing protein</fullName>
    </recommendedName>
</protein>
<reference evidence="8" key="1">
    <citation type="submission" date="2020-01" db="EMBL/GenBank/DDBJ databases">
        <title>Genome Sequencing of Three Apophysomyces-Like Fungal Strains Confirms a Novel Fungal Genus in the Mucoromycota with divergent Burkholderia-like Endosymbiotic Bacteria.</title>
        <authorList>
            <person name="Stajich J.E."/>
            <person name="Macias A.M."/>
            <person name="Carter-House D."/>
            <person name="Lovett B."/>
            <person name="Kasson L.R."/>
            <person name="Berry K."/>
            <person name="Grigoriev I."/>
            <person name="Chang Y."/>
            <person name="Spatafora J."/>
            <person name="Kasson M.T."/>
        </authorList>
    </citation>
    <scope>NUCLEOTIDE SEQUENCE</scope>
    <source>
        <strain evidence="8">NRRL A-21654</strain>
    </source>
</reference>
<feature type="region of interest" description="Disordered" evidence="6">
    <location>
        <begin position="373"/>
        <end position="394"/>
    </location>
</feature>
<dbReference type="PANTHER" id="PTHR12276">
    <property type="entry name" value="EPSIN/ENT-RELATED"/>
    <property type="match status" value="1"/>
</dbReference>
<dbReference type="InterPro" id="IPR003903">
    <property type="entry name" value="UIM_dom"/>
</dbReference>
<feature type="compositionally biased region" description="Low complexity" evidence="6">
    <location>
        <begin position="427"/>
        <end position="447"/>
    </location>
</feature>
<dbReference type="InterPro" id="IPR013809">
    <property type="entry name" value="ENTH"/>
</dbReference>
<evidence type="ECO:0000256" key="3">
    <source>
        <dbReference type="ARBA" id="ARBA00022490"/>
    </source>
</evidence>
<evidence type="ECO:0000256" key="4">
    <source>
        <dbReference type="ARBA" id="ARBA00022553"/>
    </source>
</evidence>
<dbReference type="Pfam" id="PF01417">
    <property type="entry name" value="ENTH"/>
    <property type="match status" value="1"/>
</dbReference>
<evidence type="ECO:0000256" key="1">
    <source>
        <dbReference type="ARBA" id="ARBA00004496"/>
    </source>
</evidence>
<keyword evidence="4" id="KW-0597">Phosphoprotein</keyword>
<evidence type="ECO:0000313" key="8">
    <source>
        <dbReference type="EMBL" id="KAF7728314.1"/>
    </source>
</evidence>
<dbReference type="Proteomes" id="UP000605846">
    <property type="component" value="Unassembled WGS sequence"/>
</dbReference>
<dbReference type="GO" id="GO:0030125">
    <property type="term" value="C:clathrin vesicle coat"/>
    <property type="evidence" value="ECO:0007669"/>
    <property type="project" value="TreeGrafter"/>
</dbReference>
<dbReference type="GO" id="GO:0006897">
    <property type="term" value="P:endocytosis"/>
    <property type="evidence" value="ECO:0007669"/>
    <property type="project" value="TreeGrafter"/>
</dbReference>
<comment type="similarity">
    <text evidence="2">Belongs to the epsin family.</text>
</comment>